<dbReference type="PROSITE" id="PS50022">
    <property type="entry name" value="FA58C_3"/>
    <property type="match status" value="1"/>
</dbReference>
<evidence type="ECO:0000256" key="1">
    <source>
        <dbReference type="ARBA" id="ARBA00023157"/>
    </source>
</evidence>
<dbReference type="KEGG" id="aten:116297391"/>
<dbReference type="InterPro" id="IPR036383">
    <property type="entry name" value="TSP1_rpt_sf"/>
</dbReference>
<dbReference type="PANTHER" id="PTHR24543">
    <property type="entry name" value="MULTICOPPER OXIDASE-RELATED"/>
    <property type="match status" value="1"/>
</dbReference>
<evidence type="ECO:0000313" key="4">
    <source>
        <dbReference type="Proteomes" id="UP000515163"/>
    </source>
</evidence>
<dbReference type="SMART" id="SM00231">
    <property type="entry name" value="FA58C"/>
    <property type="match status" value="1"/>
</dbReference>
<dbReference type="GeneID" id="116297391"/>
<feature type="chain" id="PRO_5044653108" evidence="2">
    <location>
        <begin position="28"/>
        <end position="353"/>
    </location>
</feature>
<reference evidence="5 6" key="1">
    <citation type="submission" date="2025-04" db="UniProtKB">
        <authorList>
            <consortium name="RefSeq"/>
        </authorList>
    </citation>
    <scope>IDENTIFICATION</scope>
    <source>
        <tissue evidence="5 6">Tentacle</tissue>
    </source>
</reference>
<evidence type="ECO:0000259" key="3">
    <source>
        <dbReference type="PROSITE" id="PS50022"/>
    </source>
</evidence>
<dbReference type="InterPro" id="IPR000421">
    <property type="entry name" value="FA58C"/>
</dbReference>
<dbReference type="Pfam" id="PF00754">
    <property type="entry name" value="F5_F8_type_C"/>
    <property type="match status" value="1"/>
</dbReference>
<dbReference type="Gene3D" id="2.20.100.10">
    <property type="entry name" value="Thrombospondin type-1 (TSP1) repeat"/>
    <property type="match status" value="1"/>
</dbReference>
<gene>
    <name evidence="5 6" type="primary">LOC116297391</name>
</gene>
<dbReference type="RefSeq" id="XP_031561469.1">
    <property type="nucleotide sequence ID" value="XM_031705609.1"/>
</dbReference>
<keyword evidence="1" id="KW-1015">Disulfide bond</keyword>
<dbReference type="FunFam" id="2.60.120.260:FF:000002">
    <property type="entry name" value="Coagulation factor VIII"/>
    <property type="match status" value="1"/>
</dbReference>
<feature type="domain" description="F5/8 type C" evidence="3">
    <location>
        <begin position="199"/>
        <end position="350"/>
    </location>
</feature>
<dbReference type="SUPFAM" id="SSF49785">
    <property type="entry name" value="Galactose-binding domain-like"/>
    <property type="match status" value="1"/>
</dbReference>
<dbReference type="CDD" id="cd00057">
    <property type="entry name" value="FA58C"/>
    <property type="match status" value="1"/>
</dbReference>
<dbReference type="OrthoDB" id="26719at2759"/>
<organism evidence="4 6">
    <name type="scientific">Actinia tenebrosa</name>
    <name type="common">Australian red waratah sea anemone</name>
    <dbReference type="NCBI Taxonomy" id="6105"/>
    <lineage>
        <taxon>Eukaryota</taxon>
        <taxon>Metazoa</taxon>
        <taxon>Cnidaria</taxon>
        <taxon>Anthozoa</taxon>
        <taxon>Hexacorallia</taxon>
        <taxon>Actiniaria</taxon>
        <taxon>Actiniidae</taxon>
        <taxon>Actinia</taxon>
    </lineage>
</organism>
<dbReference type="InterPro" id="IPR008979">
    <property type="entry name" value="Galactose-bd-like_sf"/>
</dbReference>
<dbReference type="PROSITE" id="PS01285">
    <property type="entry name" value="FA58C_1"/>
    <property type="match status" value="1"/>
</dbReference>
<dbReference type="AlphaFoldDB" id="A0A6P8HYL5"/>
<evidence type="ECO:0000313" key="5">
    <source>
        <dbReference type="RefSeq" id="XP_031561468.1"/>
    </source>
</evidence>
<keyword evidence="2" id="KW-0732">Signal</keyword>
<accession>A0A6P8HYL5</accession>
<protein>
    <submittedName>
        <fullName evidence="5">EGF-like repeat and discoidin I-like domain-containing protein 3 isoform X1</fullName>
    </submittedName>
    <submittedName>
        <fullName evidence="6">EGF-like repeat and discoidin I-like domain-containing protein 3 isoform X2</fullName>
    </submittedName>
</protein>
<proteinExistence type="predicted"/>
<name>A0A6P8HYL5_ACTTE</name>
<evidence type="ECO:0000256" key="2">
    <source>
        <dbReference type="SAM" id="SignalP"/>
    </source>
</evidence>
<dbReference type="RefSeq" id="XP_031561468.1">
    <property type="nucleotide sequence ID" value="XM_031705608.1"/>
</dbReference>
<sequence length="353" mass="39736">MNLFHRKPKCTLETVLAILFAVVSVKGDGGCRVLDYLDCIKNKTFVGHVIRTFRILAPGLEDCQHKCYMEDNCVSYNLGPVEGMARSCDLNDADHWMWPNHVVPKKGFEYCPIKNPCSSSPCPSNKICMPDFSWDSFSCVDGIWAQWGSWTTCHLPDCPRTRKRNCTSPTAPQNIGANCVGLALASKECRTQTLDTTGCETALGMENRTILDSQITASSFERNYTMYAPQGARLNNQYVRYGTCGAWAPTKAVGEYIQVDLGRVKTVTKIATQGRPTSAQWVTEYSVSYSNDTRDWTNYYGDCVKKFPGNFDQNTVVANKIEIPIIARYIRVIVLKWQHHPLMRMELYGCTPP</sequence>
<evidence type="ECO:0000313" key="6">
    <source>
        <dbReference type="RefSeq" id="XP_031561469.1"/>
    </source>
</evidence>
<keyword evidence="4" id="KW-1185">Reference proteome</keyword>
<dbReference type="Proteomes" id="UP000515163">
    <property type="component" value="Unplaced"/>
</dbReference>
<dbReference type="Gene3D" id="2.60.120.260">
    <property type="entry name" value="Galactose-binding domain-like"/>
    <property type="match status" value="1"/>
</dbReference>
<feature type="signal peptide" evidence="2">
    <location>
        <begin position="1"/>
        <end position="27"/>
    </location>
</feature>